<evidence type="ECO:0008006" key="3">
    <source>
        <dbReference type="Google" id="ProtNLM"/>
    </source>
</evidence>
<reference evidence="1 2" key="1">
    <citation type="submission" date="2021-06" db="EMBL/GenBank/DDBJ databases">
        <title>Candida outbreak in Lebanon.</title>
        <authorList>
            <person name="Finianos M."/>
        </authorList>
    </citation>
    <scope>NUCLEOTIDE SEQUENCE [LARGE SCALE GENOMIC DNA]</scope>
    <source>
        <strain evidence="1">CA3LBN</strain>
    </source>
</reference>
<dbReference type="InterPro" id="IPR052058">
    <property type="entry name" value="Alcohol_O-acetyltransferase"/>
</dbReference>
<protein>
    <recommendedName>
        <fullName evidence="3">Alcohol acetyltransferase</fullName>
    </recommendedName>
</protein>
<dbReference type="InterPro" id="IPR010828">
    <property type="entry name" value="Atf2/Sli1-like"/>
</dbReference>
<dbReference type="EMBL" id="CP076661">
    <property type="protein sequence ID" value="QWU86805.1"/>
    <property type="molecule type" value="Genomic_DNA"/>
</dbReference>
<proteinExistence type="predicted"/>
<keyword evidence="2" id="KW-1185">Reference proteome</keyword>
<dbReference type="InterPro" id="IPR023213">
    <property type="entry name" value="CAT-like_dom_sf"/>
</dbReference>
<dbReference type="Proteomes" id="UP000825434">
    <property type="component" value="Chromosome 1"/>
</dbReference>
<dbReference type="PANTHER" id="PTHR28037">
    <property type="entry name" value="ALCOHOL O-ACETYLTRANSFERASE 1-RELATED"/>
    <property type="match status" value="1"/>
</dbReference>
<evidence type="ECO:0000313" key="2">
    <source>
        <dbReference type="Proteomes" id="UP000825434"/>
    </source>
</evidence>
<gene>
    <name evidence="1" type="ORF">CA3LBN_001023</name>
</gene>
<dbReference type="Gene3D" id="3.30.559.10">
    <property type="entry name" value="Chloramphenicol acetyltransferase-like domain"/>
    <property type="match status" value="1"/>
</dbReference>
<evidence type="ECO:0000313" key="1">
    <source>
        <dbReference type="EMBL" id="QWU86805.1"/>
    </source>
</evidence>
<name>A0ABX8I0V5_9ASCO</name>
<organism evidence="1 2">
    <name type="scientific">Candidozyma haemuli</name>
    <dbReference type="NCBI Taxonomy" id="45357"/>
    <lineage>
        <taxon>Eukaryota</taxon>
        <taxon>Fungi</taxon>
        <taxon>Dikarya</taxon>
        <taxon>Ascomycota</taxon>
        <taxon>Saccharomycotina</taxon>
        <taxon>Pichiomycetes</taxon>
        <taxon>Metschnikowiaceae</taxon>
        <taxon>Candidozyma</taxon>
    </lineage>
</organism>
<dbReference type="SUPFAM" id="SSF52777">
    <property type="entry name" value="CoA-dependent acyltransferases"/>
    <property type="match status" value="1"/>
</dbReference>
<dbReference type="PANTHER" id="PTHR28037:SF1">
    <property type="entry name" value="ALCOHOL O-ACETYLTRANSFERASE 1-RELATED"/>
    <property type="match status" value="1"/>
</dbReference>
<accession>A0ABX8I0V5</accession>
<sequence>MSSWNGFPAMSRPIGPVERYYLCRLSMGYCNNGFSIAARFNRPVDDVLLSNALRLMILKNPVFSLNFFRTNPDDKKNNGDNFIVHSVSKIAYDQVVQHLEADSFGPELAERLADEVLPLDTDRPTWKLYNLKLRNNEPSALIFVCNHILFDGNAGANVFDELLWCLDEVEKTKPSSVRTQLFNAESDNLAPQPASDKVASLYETPFLFMIKTLLLEIFLPHFLVNFFRVLFQSNFPNTYRYPVFNPVPPKKFNHSGFRLLRFSPSETTQLLVRSKQNGLTLTPFIGACAHAAAQEHLVPYANTLQGYKMDQRRSVNVPIALCGRRYVPQNAIQSRFGLYMSQTLPFVPVDLTTVKQIGENLKKQLDATMESRDPFKFAGMLRYVNIWDWFKDELKDPNARGAIEISNIGCKKFVRGHWEVTDLIFSQSVSTSHLTLSVVSTPKGGLHLTVADVDDMELWSNGDKKVMDEFVASLKHNLLS</sequence>
<dbReference type="Gene3D" id="3.30.559.30">
    <property type="entry name" value="Nonribosomal peptide synthetase, condensation domain"/>
    <property type="match status" value="1"/>
</dbReference>
<dbReference type="Pfam" id="PF07247">
    <property type="entry name" value="AATase"/>
    <property type="match status" value="1"/>
</dbReference>